<dbReference type="EMBL" id="CACTIH010000447">
    <property type="protein sequence ID" value="CAA2960778.1"/>
    <property type="molecule type" value="Genomic_DNA"/>
</dbReference>
<feature type="compositionally biased region" description="Basic and acidic residues" evidence="1">
    <location>
        <begin position="18"/>
        <end position="27"/>
    </location>
</feature>
<reference evidence="2 3" key="1">
    <citation type="submission" date="2019-12" db="EMBL/GenBank/DDBJ databases">
        <authorList>
            <person name="Alioto T."/>
            <person name="Alioto T."/>
            <person name="Gomez Garrido J."/>
        </authorList>
    </citation>
    <scope>NUCLEOTIDE SEQUENCE [LARGE SCALE GENOMIC DNA]</scope>
</reference>
<dbReference type="Proteomes" id="UP000594638">
    <property type="component" value="Unassembled WGS sequence"/>
</dbReference>
<dbReference type="OrthoDB" id="49016at2759"/>
<proteinExistence type="predicted"/>
<evidence type="ECO:0000313" key="2">
    <source>
        <dbReference type="EMBL" id="CAA2960778.1"/>
    </source>
</evidence>
<name>A0A8S0Q7R7_OLEEU</name>
<feature type="non-terminal residue" evidence="2">
    <location>
        <position position="1"/>
    </location>
</feature>
<feature type="compositionally biased region" description="Basic residues" evidence="1">
    <location>
        <begin position="1"/>
        <end position="17"/>
    </location>
</feature>
<gene>
    <name evidence="2" type="ORF">OLEA9_A058784</name>
</gene>
<evidence type="ECO:0000256" key="1">
    <source>
        <dbReference type="SAM" id="MobiDB-lite"/>
    </source>
</evidence>
<keyword evidence="3" id="KW-1185">Reference proteome</keyword>
<sequence>AEISHNKGKRQRQKSHRKVADADEARSPKKPTPTKPEENLFAAHTVGKPIGHGRPKPTKAELRRPAKKHPKSVEPTHKR</sequence>
<dbReference type="AlphaFoldDB" id="A0A8S0Q7R7"/>
<evidence type="ECO:0000313" key="3">
    <source>
        <dbReference type="Proteomes" id="UP000594638"/>
    </source>
</evidence>
<feature type="region of interest" description="Disordered" evidence="1">
    <location>
        <begin position="1"/>
        <end position="79"/>
    </location>
</feature>
<dbReference type="Gramene" id="OE9A058784T1">
    <property type="protein sequence ID" value="OE9A058784C1"/>
    <property type="gene ID" value="OE9A058784"/>
</dbReference>
<organism evidence="2 3">
    <name type="scientific">Olea europaea subsp. europaea</name>
    <dbReference type="NCBI Taxonomy" id="158383"/>
    <lineage>
        <taxon>Eukaryota</taxon>
        <taxon>Viridiplantae</taxon>
        <taxon>Streptophyta</taxon>
        <taxon>Embryophyta</taxon>
        <taxon>Tracheophyta</taxon>
        <taxon>Spermatophyta</taxon>
        <taxon>Magnoliopsida</taxon>
        <taxon>eudicotyledons</taxon>
        <taxon>Gunneridae</taxon>
        <taxon>Pentapetalae</taxon>
        <taxon>asterids</taxon>
        <taxon>lamiids</taxon>
        <taxon>Lamiales</taxon>
        <taxon>Oleaceae</taxon>
        <taxon>Oleeae</taxon>
        <taxon>Olea</taxon>
    </lineage>
</organism>
<comment type="caution">
    <text evidence="2">The sequence shown here is derived from an EMBL/GenBank/DDBJ whole genome shotgun (WGS) entry which is preliminary data.</text>
</comment>
<protein>
    <submittedName>
        <fullName evidence="2">Uncharacterized protein</fullName>
    </submittedName>
</protein>
<accession>A0A8S0Q7R7</accession>